<dbReference type="SMART" id="SM00242">
    <property type="entry name" value="MYSc"/>
    <property type="match status" value="1"/>
</dbReference>
<gene>
    <name evidence="20" type="ORF">BCR42DRAFT_133909</name>
</gene>
<feature type="transmembrane region" description="Helical" evidence="17">
    <location>
        <begin position="969"/>
        <end position="991"/>
    </location>
</feature>
<evidence type="ECO:0000256" key="2">
    <source>
        <dbReference type="ARBA" id="ARBA00012543"/>
    </source>
</evidence>
<comment type="caution">
    <text evidence="20">The sequence shown here is derived from an EMBL/GenBank/DDBJ whole genome shotgun (WGS) entry which is preliminary data.</text>
</comment>
<feature type="transmembrane region" description="Helical" evidence="17">
    <location>
        <begin position="1240"/>
        <end position="1259"/>
    </location>
</feature>
<keyword evidence="11 17" id="KW-0472">Membrane</keyword>
<keyword evidence="21" id="KW-1185">Reference proteome</keyword>
<accession>A0A1X2IWA8</accession>
<protein>
    <recommendedName>
        <fullName evidence="2">chitin synthase</fullName>
        <ecNumber evidence="2">2.4.1.16</ecNumber>
    </recommendedName>
</protein>
<evidence type="ECO:0000256" key="12">
    <source>
        <dbReference type="ARBA" id="ARBA00023175"/>
    </source>
</evidence>
<feature type="transmembrane region" description="Helical" evidence="17">
    <location>
        <begin position="932"/>
        <end position="949"/>
    </location>
</feature>
<proteinExistence type="inferred from homology"/>
<dbReference type="SUPFAM" id="SSF55856">
    <property type="entry name" value="Cytochrome b5-like heme/steroid binding domain"/>
    <property type="match status" value="1"/>
</dbReference>
<feature type="transmembrane region" description="Helical" evidence="17">
    <location>
        <begin position="1635"/>
        <end position="1656"/>
    </location>
</feature>
<dbReference type="InterPro" id="IPR004835">
    <property type="entry name" value="Chitin_synth"/>
</dbReference>
<dbReference type="GO" id="GO:0031505">
    <property type="term" value="P:fungal-type cell wall organization"/>
    <property type="evidence" value="ECO:0007669"/>
    <property type="project" value="TreeGrafter"/>
</dbReference>
<evidence type="ECO:0000313" key="21">
    <source>
        <dbReference type="Proteomes" id="UP000193560"/>
    </source>
</evidence>
<dbReference type="GO" id="GO:0003774">
    <property type="term" value="F:cytoskeletal motor activity"/>
    <property type="evidence" value="ECO:0007669"/>
    <property type="project" value="UniProtKB-UniRule"/>
</dbReference>
<dbReference type="GO" id="GO:0030428">
    <property type="term" value="C:cell septum"/>
    <property type="evidence" value="ECO:0007669"/>
    <property type="project" value="TreeGrafter"/>
</dbReference>
<dbReference type="Pfam" id="PF00173">
    <property type="entry name" value="Cyt-b5"/>
    <property type="match status" value="1"/>
</dbReference>
<keyword evidence="10 15" id="KW-0518">Myosin</keyword>
<evidence type="ECO:0000256" key="3">
    <source>
        <dbReference type="ARBA" id="ARBA00022475"/>
    </source>
</evidence>
<dbReference type="OrthoDB" id="370884at2759"/>
<dbReference type="GO" id="GO:0005524">
    <property type="term" value="F:ATP binding"/>
    <property type="evidence" value="ECO:0007669"/>
    <property type="project" value="UniProtKB-UniRule"/>
</dbReference>
<keyword evidence="12 15" id="KW-0505">Motor protein</keyword>
<keyword evidence="4" id="KW-0328">Glycosyltransferase</keyword>
<keyword evidence="7 15" id="KW-0547">Nucleotide-binding</keyword>
<feature type="compositionally biased region" description="Polar residues" evidence="16">
    <location>
        <begin position="1891"/>
        <end position="1906"/>
    </location>
</feature>
<evidence type="ECO:0000259" key="19">
    <source>
        <dbReference type="PROSITE" id="PS51456"/>
    </source>
</evidence>
<keyword evidence="6 17" id="KW-0812">Transmembrane</keyword>
<dbReference type="InterPro" id="IPR036037">
    <property type="entry name" value="MYSc_Myo17"/>
</dbReference>
<evidence type="ECO:0000256" key="6">
    <source>
        <dbReference type="ARBA" id="ARBA00022692"/>
    </source>
</evidence>
<evidence type="ECO:0000259" key="18">
    <source>
        <dbReference type="PROSITE" id="PS50255"/>
    </source>
</evidence>
<dbReference type="PANTHER" id="PTHR22914">
    <property type="entry name" value="CHITIN SYNTHASE"/>
    <property type="match status" value="1"/>
</dbReference>
<keyword evidence="13" id="KW-0325">Glycoprotein</keyword>
<evidence type="ECO:0000256" key="16">
    <source>
        <dbReference type="SAM" id="MobiDB-lite"/>
    </source>
</evidence>
<evidence type="ECO:0000256" key="7">
    <source>
        <dbReference type="ARBA" id="ARBA00022741"/>
    </source>
</evidence>
<feature type="region of interest" description="Disordered" evidence="16">
    <location>
        <begin position="562"/>
        <end position="616"/>
    </location>
</feature>
<evidence type="ECO:0000256" key="9">
    <source>
        <dbReference type="ARBA" id="ARBA00022989"/>
    </source>
</evidence>
<dbReference type="PROSITE" id="PS00675">
    <property type="entry name" value="SIGMA54_INTERACT_1"/>
    <property type="match status" value="1"/>
</dbReference>
<dbReference type="PANTHER" id="PTHR22914:SF45">
    <property type="entry name" value="CHITIN SYNTHASE"/>
    <property type="match status" value="1"/>
</dbReference>
<comment type="similarity">
    <text evidence="15">Belongs to the TRAFAC class myosin-kinesin ATPase superfamily. Myosin family.</text>
</comment>
<evidence type="ECO:0000256" key="15">
    <source>
        <dbReference type="PROSITE-ProRule" id="PRU00782"/>
    </source>
</evidence>
<dbReference type="PRINTS" id="PR00193">
    <property type="entry name" value="MYOSINHEAVY"/>
</dbReference>
<feature type="transmembrane region" description="Helical" evidence="17">
    <location>
        <begin position="1690"/>
        <end position="1713"/>
    </location>
</feature>
<dbReference type="InterPro" id="IPR001609">
    <property type="entry name" value="Myosin_head_motor_dom-like"/>
</dbReference>
<evidence type="ECO:0000256" key="14">
    <source>
        <dbReference type="ARBA" id="ARBA00023203"/>
    </source>
</evidence>
<dbReference type="GO" id="GO:0004100">
    <property type="term" value="F:chitin synthase activity"/>
    <property type="evidence" value="ECO:0007669"/>
    <property type="project" value="UniProtKB-EC"/>
</dbReference>
<keyword evidence="3" id="KW-1003">Cell membrane</keyword>
<evidence type="ECO:0000256" key="11">
    <source>
        <dbReference type="ARBA" id="ARBA00023136"/>
    </source>
</evidence>
<dbReference type="SUPFAM" id="SSF52540">
    <property type="entry name" value="P-loop containing nucleoside triphosphate hydrolases"/>
    <property type="match status" value="1"/>
</dbReference>
<evidence type="ECO:0000256" key="5">
    <source>
        <dbReference type="ARBA" id="ARBA00022679"/>
    </source>
</evidence>
<evidence type="ECO:0000256" key="10">
    <source>
        <dbReference type="ARBA" id="ARBA00023123"/>
    </source>
</evidence>
<feature type="compositionally biased region" description="Basic residues" evidence="16">
    <location>
        <begin position="575"/>
        <end position="586"/>
    </location>
</feature>
<dbReference type="Gene3D" id="1.20.58.530">
    <property type="match status" value="1"/>
</dbReference>
<feature type="transmembrane region" description="Helical" evidence="17">
    <location>
        <begin position="1662"/>
        <end position="1683"/>
    </location>
</feature>
<feature type="domain" description="Cytochrome b5 heme-binding" evidence="18">
    <location>
        <begin position="995"/>
        <end position="1053"/>
    </location>
</feature>
<keyword evidence="14 15" id="KW-0009">Actin-binding</keyword>
<evidence type="ECO:0000256" key="4">
    <source>
        <dbReference type="ARBA" id="ARBA00022676"/>
    </source>
</evidence>
<dbReference type="Pfam" id="PF00063">
    <property type="entry name" value="Myosin_head"/>
    <property type="match status" value="1"/>
</dbReference>
<keyword evidence="9 17" id="KW-1133">Transmembrane helix</keyword>
<sequence>MGKSSKTQDVVDLTLLDPIDEDSITSTLKTRFDNGSIYTKVNDSAIIAINPYQERQQESLQYVAEYKDTSDNIGALPPHVYQLGNQAYLHMRRTGIDQSILISGETGSGKTFVCRQLLQHLVSLSSHKKETKLHNQILNAQVVLEAFGHTKTAYSNNASRFGKFVEIQFNERGRMIGAKTLNYLLEKLRVTRSMSGEQNFHVFYYLLAGASPEERQLLRLEENNNTQYKYLSHTRTPPNPLDASDQYETLKAAMRSLGLGKRYHARIMQLLATLLHLGNLEFVDDTSMQEAAYVKNTDTLDLAADFLGVDPRALENVLTYKTQLIKKDMTTLILNAEQAGEQRDTLVTALYSLLFSWLVEHINIKLCSDTVHNVIGLLDLPGPQTHYTQSNFDNFCINFANERMHYYTLKQLFEVDVNEYRMDGLDIPDVPYFSNAGCVALLSRPKHGLIDITNNHSKSTSRGYDASMMESFIKYNGTHDSFSSRSADADTRLFSVRHFDGQVTYNPKGFVDRNKDMLNPDFVTLIRGGSDVPASYNTFLLDLFAQKNVSTESHPKEAQAIMNAQQSNKPTRLPSMRRSKSTRRNKNATTALDVVEDEDEENGDAGDNKAQQQQQSKKLPVVLAQLHSSLDELSNMLDETMPWFVFCLRTNDASTPNQFDMQRVRSQVRSFGIAQIVTRLRVAFTNSFYHDEFCERYSQALQAVGVETDRLPRAQCEAAAAIFGWLSSQVSIGNAKIFLSEAAWRHLEDGLRSVEKEEQRRQKDEKQLQGGAAGAVLAGGAVMGLSRQPSADALSTISYESGTGLLGGAGAGGAGAGGAQSEFSDRQALAANAAAAGLPVPRMGGRGGGGNDSVYSDDQRSFLSDDEYNNRGGGRNRSQYPYYDNGSQVGSEAYTASEAGNLEMKQMLPGSGEAAEVEEPEPEKPSGVRKHWVNFVWFMTWWIPSKFLLWCGRMKRSDVRLAWREKVTLVMLIFLLSGVMIWFLVFFGSIVCPHQDVYSMNELQEHGDKDNAYVTIRGEVFDLTSFAPHHWASDVIPSGSILSYGGTDATALFPVQVSALCEGVDGTVSDYVNFDYNANLTDTNAKYHDFRISNSDYRPQWYFDQMMYLRKNYKLGTMGYTPDDVNKQGTSSVTVNGINTPRSWAILNGSVYDVTSYVLGGRTIVNPPGGSAPGNVNTNFMSDTVINLFRQNAGQDISSKWNEMNLDEATKNRQLVCLRNLFYSGTMDERNSPKCVFAEYLLLIVTVFLCSVIVFKFLAALQFGTTRDPENHDKFVICQVPCYTEDEESLRKTIDSISVLKYDDKRKLLFIICDGMIVGGGNDKPTPRIVLDILGVDPNVDPEPLSFFSVGEGQKQHNMAKIYSGLYECHGHVVPYIVCVKVGKPSERQKPGNRGKRDSQLVLMRFLNKVHFDSPMTPMELEIYHQIKNVIGVNPSFYEFVLMVDADTEVMPDGLNRMVSVLVHDIKIIGLCGETLLSNEKESWVTMIQVYEYFISHYLIKAFESLFGTVTCLPGCFTIYRVRTPQKNQPLLVANQVIEDYQINKVETLHQKNLLFLGEDRYLTTLILKHFPKFKTKFTPDAKCRTNAPDQWSVLVSQRRRWINSTIHNLGELVFLPQLCGFCCFSMRFVVMLDLISTLVQPAIVGYLVYLIYSLATWEGSIPFISILTIAGVYGLQALIFILHRKWEYIIWMLVSILAIPVFSLWIPLYSYWHFDDFSWGNTRVVLGETGKKVVVVDEGKFDPKSIPTLTWAEYEEGLYVDDWQNNDDDNMSIGSKGTTRTGFTQGSYYSYGGGSQQQRSTMMMAPGQYAPSNQPYMGGNAPSVYNMSSTQSYYGGGGGGGTPSFYGGPPMPSGGTPSFMMPAGSHMSYMSGGMNMPGMPQMGAMPPMGTQSPQRPQSPFHTPPQ</sequence>
<feature type="domain" description="Myosin motor" evidence="19">
    <location>
        <begin position="8"/>
        <end position="752"/>
    </location>
</feature>
<dbReference type="Gene3D" id="3.40.850.10">
    <property type="entry name" value="Kinesin motor domain"/>
    <property type="match status" value="1"/>
</dbReference>
<evidence type="ECO:0000313" key="20">
    <source>
        <dbReference type="EMBL" id="ORZ23338.1"/>
    </source>
</evidence>
<dbReference type="EMBL" id="MCGE01000003">
    <property type="protein sequence ID" value="ORZ23338.1"/>
    <property type="molecule type" value="Genomic_DNA"/>
</dbReference>
<evidence type="ECO:0000256" key="13">
    <source>
        <dbReference type="ARBA" id="ARBA00023180"/>
    </source>
</evidence>
<dbReference type="Pfam" id="PF03142">
    <property type="entry name" value="Chitin_synth_2"/>
    <property type="match status" value="1"/>
</dbReference>
<dbReference type="Gene3D" id="1.20.120.720">
    <property type="entry name" value="Myosin VI head, motor domain, U50 subdomain"/>
    <property type="match status" value="1"/>
</dbReference>
<dbReference type="InterPro" id="IPR036400">
    <property type="entry name" value="Cyt_B5-like_heme/steroid_sf"/>
</dbReference>
<dbReference type="Gene3D" id="3.10.120.10">
    <property type="entry name" value="Cytochrome b5-like heme/steroid binding domain"/>
    <property type="match status" value="1"/>
</dbReference>
<feature type="compositionally biased region" description="Acidic residues" evidence="16">
    <location>
        <begin position="594"/>
        <end position="604"/>
    </location>
</feature>
<feature type="binding site" evidence="15">
    <location>
        <begin position="104"/>
        <end position="111"/>
    </location>
    <ligand>
        <name>ATP</name>
        <dbReference type="ChEBI" id="CHEBI:30616"/>
    </ligand>
</feature>
<dbReference type="InterPro" id="IPR001199">
    <property type="entry name" value="Cyt_B5-like_heme/steroid-bd"/>
</dbReference>
<dbReference type="GO" id="GO:0006031">
    <property type="term" value="P:chitin biosynthetic process"/>
    <property type="evidence" value="ECO:0007669"/>
    <property type="project" value="TreeGrafter"/>
</dbReference>
<dbReference type="InterPro" id="IPR025662">
    <property type="entry name" value="Sigma_54_int_dom_ATP-bd_1"/>
</dbReference>
<organism evidence="20 21">
    <name type="scientific">Absidia repens</name>
    <dbReference type="NCBI Taxonomy" id="90262"/>
    <lineage>
        <taxon>Eukaryota</taxon>
        <taxon>Fungi</taxon>
        <taxon>Fungi incertae sedis</taxon>
        <taxon>Mucoromycota</taxon>
        <taxon>Mucoromycotina</taxon>
        <taxon>Mucoromycetes</taxon>
        <taxon>Mucorales</taxon>
        <taxon>Cunninghamellaceae</taxon>
        <taxon>Absidia</taxon>
    </lineage>
</organism>
<dbReference type="SMART" id="SM01117">
    <property type="entry name" value="Cyt-b5"/>
    <property type="match status" value="2"/>
</dbReference>
<dbReference type="InterPro" id="IPR036961">
    <property type="entry name" value="Kinesin_motor_dom_sf"/>
</dbReference>
<dbReference type="Gene3D" id="1.10.10.820">
    <property type="match status" value="1"/>
</dbReference>
<feature type="region of interest" description="Disordered" evidence="16">
    <location>
        <begin position="1881"/>
        <end position="1906"/>
    </location>
</feature>
<keyword evidence="8 15" id="KW-0067">ATP-binding</keyword>
<dbReference type="PROSITE" id="PS50255">
    <property type="entry name" value="CYTOCHROME_B5_2"/>
    <property type="match status" value="1"/>
</dbReference>
<dbReference type="SUPFAM" id="SSF53448">
    <property type="entry name" value="Nucleotide-diphospho-sugar transferases"/>
    <property type="match status" value="1"/>
</dbReference>
<dbReference type="CDD" id="cd14879">
    <property type="entry name" value="MYSc_Myo17"/>
    <property type="match status" value="1"/>
</dbReference>
<feature type="region of interest" description="Actin-binding" evidence="15">
    <location>
        <begin position="630"/>
        <end position="652"/>
    </location>
</feature>
<dbReference type="STRING" id="90262.A0A1X2IWA8"/>
<evidence type="ECO:0000256" key="8">
    <source>
        <dbReference type="ARBA" id="ARBA00022840"/>
    </source>
</evidence>
<feature type="compositionally biased region" description="Low complexity" evidence="16">
    <location>
        <begin position="1881"/>
        <end position="1890"/>
    </location>
</feature>
<dbReference type="InterPro" id="IPR027417">
    <property type="entry name" value="P-loop_NTPase"/>
</dbReference>
<keyword evidence="5" id="KW-0808">Transferase</keyword>
<name>A0A1X2IWA8_9FUNG</name>
<feature type="region of interest" description="Disordered" evidence="16">
    <location>
        <begin position="838"/>
        <end position="884"/>
    </location>
</feature>
<dbReference type="InterPro" id="IPR029044">
    <property type="entry name" value="Nucleotide-diphossugar_trans"/>
</dbReference>
<comment type="subcellular location">
    <subcellularLocation>
        <location evidence="1">Cell membrane</location>
        <topology evidence="1">Multi-pass membrane protein</topology>
    </subcellularLocation>
</comment>
<dbReference type="GO" id="GO:0003779">
    <property type="term" value="F:actin binding"/>
    <property type="evidence" value="ECO:0007669"/>
    <property type="project" value="UniProtKB-KW"/>
</dbReference>
<dbReference type="GO" id="GO:0016459">
    <property type="term" value="C:myosin complex"/>
    <property type="evidence" value="ECO:0007669"/>
    <property type="project" value="UniProtKB-KW"/>
</dbReference>
<dbReference type="GO" id="GO:0005886">
    <property type="term" value="C:plasma membrane"/>
    <property type="evidence" value="ECO:0007669"/>
    <property type="project" value="UniProtKB-SubCell"/>
</dbReference>
<evidence type="ECO:0000256" key="17">
    <source>
        <dbReference type="SAM" id="Phobius"/>
    </source>
</evidence>
<reference evidence="20 21" key="1">
    <citation type="submission" date="2016-07" db="EMBL/GenBank/DDBJ databases">
        <title>Pervasive Adenine N6-methylation of Active Genes in Fungi.</title>
        <authorList>
            <consortium name="DOE Joint Genome Institute"/>
            <person name="Mondo S.J."/>
            <person name="Dannebaum R.O."/>
            <person name="Kuo R.C."/>
            <person name="Labutti K."/>
            <person name="Haridas S."/>
            <person name="Kuo A."/>
            <person name="Salamov A."/>
            <person name="Ahrendt S.R."/>
            <person name="Lipzen A."/>
            <person name="Sullivan W."/>
            <person name="Andreopoulos W.B."/>
            <person name="Clum A."/>
            <person name="Lindquist E."/>
            <person name="Daum C."/>
            <person name="Ramamoorthy G.K."/>
            <person name="Gryganskyi A."/>
            <person name="Culley D."/>
            <person name="Magnuson J.K."/>
            <person name="James T.Y."/>
            <person name="O'Malley M.A."/>
            <person name="Stajich J.E."/>
            <person name="Spatafora J.W."/>
            <person name="Visel A."/>
            <person name="Grigoriev I.V."/>
        </authorList>
    </citation>
    <scope>NUCLEOTIDE SEQUENCE [LARGE SCALE GENOMIC DNA]</scope>
    <source>
        <strain evidence="20 21">NRRL 1336</strain>
    </source>
</reference>
<evidence type="ECO:0000256" key="1">
    <source>
        <dbReference type="ARBA" id="ARBA00004651"/>
    </source>
</evidence>
<dbReference type="Proteomes" id="UP000193560">
    <property type="component" value="Unassembled WGS sequence"/>
</dbReference>
<dbReference type="PROSITE" id="PS51456">
    <property type="entry name" value="MYOSIN_MOTOR"/>
    <property type="match status" value="1"/>
</dbReference>
<dbReference type="EC" id="2.4.1.16" evidence="2"/>